<keyword evidence="2 6" id="KW-0032">Aminotransferase</keyword>
<dbReference type="Gene3D" id="3.90.1150.10">
    <property type="entry name" value="Aspartate Aminotransferase, domain 1"/>
    <property type="match status" value="1"/>
</dbReference>
<evidence type="ECO:0000256" key="5">
    <source>
        <dbReference type="RuleBase" id="RU003560"/>
    </source>
</evidence>
<dbReference type="InterPro" id="IPR015421">
    <property type="entry name" value="PyrdxlP-dep_Trfase_major"/>
</dbReference>
<gene>
    <name evidence="6" type="ORF">DCC88_03760</name>
</gene>
<dbReference type="GO" id="GO:0030170">
    <property type="term" value="F:pyridoxal phosphate binding"/>
    <property type="evidence" value="ECO:0007669"/>
    <property type="project" value="InterPro"/>
</dbReference>
<proteinExistence type="inferred from homology"/>
<keyword evidence="3" id="KW-0808">Transferase</keyword>
<evidence type="ECO:0000256" key="3">
    <source>
        <dbReference type="ARBA" id="ARBA00022679"/>
    </source>
</evidence>
<dbReference type="InterPro" id="IPR015424">
    <property type="entry name" value="PyrdxlP-dep_Trfase"/>
</dbReference>
<dbReference type="Proteomes" id="UP000253934">
    <property type="component" value="Unassembled WGS sequence"/>
</dbReference>
<sequence length="449" mass="50243">MITNRSLKLTKNYLSKLQRVECPDTTFISDRFPIVMKKAAGMWIRDVDDNRYLDFSACFGVLALGHRSKVTLQAIRKQAAQIIHAMGDVHPSVSRIHLLELLAQVSPFQNSKALLGQSGGDAIESAMKTAMLATKRSCFMSFAGGYHGVQFAPLILSDRVEFTGGFEAWLNGKSVTLPFPYFKENFVNNHESVTEDFFLKNHNLYNPAVVLQQLEDLLRSKKFAALVVEPIQGRGGKRSFTPDFMKTCQALCKKYGTLLIFDEIYTGFGRTGTLFACEHYGVVPDMMCVGKALGGGLPISACMGDILDVWAKSQGEAKHTQTFLGHPLACYVAYKTILTIQKQLPAFQAELIKIDQEFTKFEKTMHATGLFQKFPYFLVGKGFMRGIWFYKQKNNLCVSLMQELLERGFIVLPEGKKADVLSLTPPLIAKATHYKKILASVINILKSRD</sequence>
<dbReference type="PANTHER" id="PTHR11986:SF79">
    <property type="entry name" value="ACETYLORNITHINE AMINOTRANSFERASE, MITOCHONDRIAL"/>
    <property type="match status" value="1"/>
</dbReference>
<dbReference type="PROSITE" id="PS00600">
    <property type="entry name" value="AA_TRANSFER_CLASS_3"/>
    <property type="match status" value="1"/>
</dbReference>
<keyword evidence="4 5" id="KW-0663">Pyridoxal phosphate</keyword>
<dbReference type="InterPro" id="IPR005814">
    <property type="entry name" value="Aminotrans_3"/>
</dbReference>
<organism evidence="6 7">
    <name type="scientific">Spirobacillus cienkowskii</name>
    <dbReference type="NCBI Taxonomy" id="495820"/>
    <lineage>
        <taxon>Bacteria</taxon>
        <taxon>Pseudomonadati</taxon>
        <taxon>Bdellovibrionota</taxon>
        <taxon>Oligoflexia</taxon>
        <taxon>Silvanigrellales</taxon>
        <taxon>Spirobacillus</taxon>
    </lineage>
</organism>
<keyword evidence="7" id="KW-1185">Reference proteome</keyword>
<protein>
    <submittedName>
        <fullName evidence="6">Aspartate aminotransferase family protein</fullName>
    </submittedName>
</protein>
<reference evidence="6" key="1">
    <citation type="submission" date="2018-04" db="EMBL/GenBank/DDBJ databases">
        <title>Draft genome sequence of the Candidatus Spirobacillus cienkowskii, a pathogen of freshwater Daphnia species, reconstructed from hemolymph metagenomic reads.</title>
        <authorList>
            <person name="Bresciani L."/>
            <person name="Lemos L.N."/>
            <person name="Wale N."/>
            <person name="Lin J.Y."/>
            <person name="Fernandes G.R."/>
            <person name="Duffy M.A."/>
            <person name="Rodrigues J.M."/>
        </authorList>
    </citation>
    <scope>NUCLEOTIDE SEQUENCE [LARGE SCALE GENOMIC DNA]</scope>
    <source>
        <strain evidence="6">Binning01</strain>
    </source>
</reference>
<dbReference type="Pfam" id="PF00202">
    <property type="entry name" value="Aminotran_3"/>
    <property type="match status" value="1"/>
</dbReference>
<dbReference type="CDD" id="cd00610">
    <property type="entry name" value="OAT_like"/>
    <property type="match status" value="1"/>
</dbReference>
<comment type="caution">
    <text evidence="6">The sequence shown here is derived from an EMBL/GenBank/DDBJ whole genome shotgun (WGS) entry which is preliminary data.</text>
</comment>
<dbReference type="GO" id="GO:0042802">
    <property type="term" value="F:identical protein binding"/>
    <property type="evidence" value="ECO:0007669"/>
    <property type="project" value="TreeGrafter"/>
</dbReference>
<dbReference type="InterPro" id="IPR015422">
    <property type="entry name" value="PyrdxlP-dep_Trfase_small"/>
</dbReference>
<accession>A0A369KV36</accession>
<evidence type="ECO:0000256" key="1">
    <source>
        <dbReference type="ARBA" id="ARBA00001933"/>
    </source>
</evidence>
<evidence type="ECO:0000313" key="6">
    <source>
        <dbReference type="EMBL" id="RDB36697.1"/>
    </source>
</evidence>
<evidence type="ECO:0000313" key="7">
    <source>
        <dbReference type="Proteomes" id="UP000253934"/>
    </source>
</evidence>
<dbReference type="PANTHER" id="PTHR11986">
    <property type="entry name" value="AMINOTRANSFERASE CLASS III"/>
    <property type="match status" value="1"/>
</dbReference>
<dbReference type="SUPFAM" id="SSF53383">
    <property type="entry name" value="PLP-dependent transferases"/>
    <property type="match status" value="1"/>
</dbReference>
<evidence type="ECO:0000256" key="4">
    <source>
        <dbReference type="ARBA" id="ARBA00022898"/>
    </source>
</evidence>
<dbReference type="AlphaFoldDB" id="A0A369KV36"/>
<dbReference type="InterPro" id="IPR050103">
    <property type="entry name" value="Class-III_PLP-dep_AT"/>
</dbReference>
<name>A0A369KV36_9BACT</name>
<dbReference type="GO" id="GO:0008483">
    <property type="term" value="F:transaminase activity"/>
    <property type="evidence" value="ECO:0007669"/>
    <property type="project" value="UniProtKB-KW"/>
</dbReference>
<evidence type="ECO:0000256" key="2">
    <source>
        <dbReference type="ARBA" id="ARBA00022576"/>
    </source>
</evidence>
<comment type="similarity">
    <text evidence="5">Belongs to the class-III pyridoxal-phosphate-dependent aminotransferase family.</text>
</comment>
<dbReference type="Gene3D" id="3.40.640.10">
    <property type="entry name" value="Type I PLP-dependent aspartate aminotransferase-like (Major domain)"/>
    <property type="match status" value="1"/>
</dbReference>
<dbReference type="InterPro" id="IPR049704">
    <property type="entry name" value="Aminotrans_3_PPA_site"/>
</dbReference>
<dbReference type="PIRSF" id="PIRSF000521">
    <property type="entry name" value="Transaminase_4ab_Lys_Orn"/>
    <property type="match status" value="1"/>
</dbReference>
<comment type="cofactor">
    <cofactor evidence="1">
        <name>pyridoxal 5'-phosphate</name>
        <dbReference type="ChEBI" id="CHEBI:597326"/>
    </cofactor>
</comment>
<dbReference type="EMBL" id="QOVW01000040">
    <property type="protein sequence ID" value="RDB36697.1"/>
    <property type="molecule type" value="Genomic_DNA"/>
</dbReference>